<dbReference type="PANTHER" id="PTHR11195:SF13">
    <property type="entry name" value="INVERTEBRATE-TYPE LYSOZYME 2-RELATED"/>
    <property type="match status" value="1"/>
</dbReference>
<organism evidence="10">
    <name type="scientific">Lotharella oceanica</name>
    <dbReference type="NCBI Taxonomy" id="641309"/>
    <lineage>
        <taxon>Eukaryota</taxon>
        <taxon>Sar</taxon>
        <taxon>Rhizaria</taxon>
        <taxon>Cercozoa</taxon>
        <taxon>Chlorarachniophyceae</taxon>
        <taxon>Lotharella</taxon>
    </lineage>
</organism>
<proteinExistence type="predicted"/>
<reference evidence="10" key="1">
    <citation type="submission" date="2021-01" db="EMBL/GenBank/DDBJ databases">
        <authorList>
            <person name="Corre E."/>
            <person name="Pelletier E."/>
            <person name="Niang G."/>
            <person name="Scheremetjew M."/>
            <person name="Finn R."/>
            <person name="Kale V."/>
            <person name="Holt S."/>
            <person name="Cochrane G."/>
            <person name="Meng A."/>
            <person name="Brown T."/>
            <person name="Cohen L."/>
        </authorList>
    </citation>
    <scope>NUCLEOTIDE SEQUENCE</scope>
    <source>
        <strain evidence="10">CCMP622</strain>
    </source>
</reference>
<keyword evidence="6" id="KW-0044">Antibiotic</keyword>
<evidence type="ECO:0000256" key="3">
    <source>
        <dbReference type="ARBA" id="ARBA00022529"/>
    </source>
</evidence>
<keyword evidence="4" id="KW-0081">Bacteriolytic enzyme</keyword>
<keyword evidence="5" id="KW-0378">Hydrolase</keyword>
<feature type="region of interest" description="Disordered" evidence="9">
    <location>
        <begin position="84"/>
        <end position="103"/>
    </location>
</feature>
<evidence type="ECO:0000256" key="4">
    <source>
        <dbReference type="ARBA" id="ARBA00022638"/>
    </source>
</evidence>
<keyword evidence="3" id="KW-0929">Antimicrobial</keyword>
<dbReference type="AlphaFoldDB" id="A0A7S2X6G6"/>
<protein>
    <recommendedName>
        <fullName evidence="2">lysozyme</fullName>
        <ecNumber evidence="2">3.2.1.17</ecNumber>
    </recommendedName>
</protein>
<accession>A0A7S2X6G6</accession>
<dbReference type="SUPFAM" id="SSF53955">
    <property type="entry name" value="Lysozyme-like"/>
    <property type="match status" value="1"/>
</dbReference>
<dbReference type="PANTHER" id="PTHR11195">
    <property type="entry name" value="DESTABILASE-RELATED"/>
    <property type="match status" value="1"/>
</dbReference>
<dbReference type="Gene3D" id="1.10.530.10">
    <property type="match status" value="1"/>
</dbReference>
<name>A0A7S2X6G6_9EUKA</name>
<evidence type="ECO:0000256" key="8">
    <source>
        <dbReference type="ARBA" id="ARBA00023295"/>
    </source>
</evidence>
<evidence type="ECO:0000256" key="5">
    <source>
        <dbReference type="ARBA" id="ARBA00022801"/>
    </source>
</evidence>
<dbReference type="PROSITE" id="PS51909">
    <property type="entry name" value="LYSOZYME_I"/>
    <property type="match status" value="1"/>
</dbReference>
<gene>
    <name evidence="10" type="ORF">LSP00402_LOCUS1550</name>
</gene>
<dbReference type="GO" id="GO:0003796">
    <property type="term" value="F:lysozyme activity"/>
    <property type="evidence" value="ECO:0007669"/>
    <property type="project" value="UniProtKB-EC"/>
</dbReference>
<dbReference type="InterPro" id="IPR008597">
    <property type="entry name" value="Invert_lysozyme"/>
</dbReference>
<dbReference type="Pfam" id="PF05497">
    <property type="entry name" value="Destabilase"/>
    <property type="match status" value="1"/>
</dbReference>
<sequence length="116" mass="12839">MVVISRRLLDAIRQVESGGDEDAVGDGGKAIGPYQIWEVYHGDAKAGGKYEDCKGKGSTAYSEKVVRNYMNRFATKARLGRAPTDEDIARIHNGGPNGYKKPSTEKYWEKVKKAMK</sequence>
<evidence type="ECO:0000256" key="2">
    <source>
        <dbReference type="ARBA" id="ARBA00012732"/>
    </source>
</evidence>
<evidence type="ECO:0000256" key="7">
    <source>
        <dbReference type="ARBA" id="ARBA00023157"/>
    </source>
</evidence>
<evidence type="ECO:0000256" key="9">
    <source>
        <dbReference type="SAM" id="MobiDB-lite"/>
    </source>
</evidence>
<dbReference type="InterPro" id="IPR023346">
    <property type="entry name" value="Lysozyme-like_dom_sf"/>
</dbReference>
<evidence type="ECO:0000256" key="1">
    <source>
        <dbReference type="ARBA" id="ARBA00000632"/>
    </source>
</evidence>
<dbReference type="EMBL" id="HBHP01002377">
    <property type="protein sequence ID" value="CAD9746967.1"/>
    <property type="molecule type" value="Transcribed_RNA"/>
</dbReference>
<dbReference type="GO" id="GO:0042742">
    <property type="term" value="P:defense response to bacterium"/>
    <property type="evidence" value="ECO:0007669"/>
    <property type="project" value="UniProtKB-KW"/>
</dbReference>
<keyword evidence="8" id="KW-0326">Glycosidase</keyword>
<evidence type="ECO:0000256" key="6">
    <source>
        <dbReference type="ARBA" id="ARBA00023022"/>
    </source>
</evidence>
<keyword evidence="7" id="KW-1015">Disulfide bond</keyword>
<comment type="catalytic activity">
    <reaction evidence="1">
        <text>Hydrolysis of (1-&gt;4)-beta-linkages between N-acetylmuramic acid and N-acetyl-D-glucosamine residues in a peptidoglycan and between N-acetyl-D-glucosamine residues in chitodextrins.</text>
        <dbReference type="EC" id="3.2.1.17"/>
    </reaction>
</comment>
<dbReference type="GO" id="GO:0031640">
    <property type="term" value="P:killing of cells of another organism"/>
    <property type="evidence" value="ECO:0007669"/>
    <property type="project" value="UniProtKB-KW"/>
</dbReference>
<dbReference type="EC" id="3.2.1.17" evidence="2"/>
<evidence type="ECO:0000313" key="10">
    <source>
        <dbReference type="EMBL" id="CAD9746967.1"/>
    </source>
</evidence>